<dbReference type="PROSITE" id="PS50280">
    <property type="entry name" value="SET"/>
    <property type="match status" value="1"/>
</dbReference>
<accession>A0A0S4TKD0</accession>
<dbReference type="InterPro" id="IPR044570">
    <property type="entry name" value="Set1-like"/>
</dbReference>
<dbReference type="EMBL" id="LN877954">
    <property type="protein sequence ID" value="CUV07822.1"/>
    <property type="molecule type" value="Genomic_DNA"/>
</dbReference>
<evidence type="ECO:0000256" key="12">
    <source>
        <dbReference type="ARBA" id="ARBA00047571"/>
    </source>
</evidence>
<dbReference type="SUPFAM" id="SSF47370">
    <property type="entry name" value="Bromodomain"/>
    <property type="match status" value="1"/>
</dbReference>
<keyword evidence="8" id="KW-0862">Zinc</keyword>
<dbReference type="EC" id="2.1.1.354" evidence="2"/>
<evidence type="ECO:0000256" key="8">
    <source>
        <dbReference type="ARBA" id="ARBA00022833"/>
    </source>
</evidence>
<comment type="subcellular location">
    <subcellularLocation>
        <location evidence="1">Nucleus</location>
    </subcellularLocation>
</comment>
<evidence type="ECO:0000256" key="4">
    <source>
        <dbReference type="ARBA" id="ARBA00022679"/>
    </source>
</evidence>
<feature type="domain" description="PHD-type" evidence="19">
    <location>
        <begin position="609"/>
        <end position="667"/>
    </location>
</feature>
<dbReference type="InterPro" id="IPR001965">
    <property type="entry name" value="Znf_PHD"/>
</dbReference>
<dbReference type="VEuPathDB" id="CryptoDB:ChTU502y2012_421g0490"/>
<dbReference type="PROSITE" id="PS50014">
    <property type="entry name" value="BROMODOMAIN_2"/>
    <property type="match status" value="1"/>
</dbReference>
<dbReference type="PANTHER" id="PTHR45814">
    <property type="entry name" value="HISTONE-LYSINE N-METHYLTRANSFERASE SETD1"/>
    <property type="match status" value="1"/>
</dbReference>
<dbReference type="VEuPathDB" id="CryptoDB:GY17_00000707"/>
<dbReference type="PANTHER" id="PTHR45814:SF2">
    <property type="entry name" value="HISTONE-LYSINE N-METHYLTRANSFERASE SETD1"/>
    <property type="match status" value="1"/>
</dbReference>
<feature type="compositionally biased region" description="Basic and acidic residues" evidence="17">
    <location>
        <begin position="18"/>
        <end position="27"/>
    </location>
</feature>
<gene>
    <name evidence="22" type="ORF">CHUDEA8_2730</name>
</gene>
<keyword evidence="7 16" id="KW-0863">Zinc-finger</keyword>
<organism evidence="22">
    <name type="scientific">Cryptosporidium hominis</name>
    <dbReference type="NCBI Taxonomy" id="237895"/>
    <lineage>
        <taxon>Eukaryota</taxon>
        <taxon>Sar</taxon>
        <taxon>Alveolata</taxon>
        <taxon>Apicomplexa</taxon>
        <taxon>Conoidasida</taxon>
        <taxon>Coccidia</taxon>
        <taxon>Eucoccidiorida</taxon>
        <taxon>Eimeriorina</taxon>
        <taxon>Cryptosporidiidae</taxon>
        <taxon>Cryptosporidium</taxon>
    </lineage>
</organism>
<dbReference type="Gene3D" id="1.20.920.10">
    <property type="entry name" value="Bromodomain-like"/>
    <property type="match status" value="1"/>
</dbReference>
<evidence type="ECO:0000256" key="3">
    <source>
        <dbReference type="ARBA" id="ARBA00022603"/>
    </source>
</evidence>
<keyword evidence="11" id="KW-0539">Nucleus</keyword>
<evidence type="ECO:0000256" key="14">
    <source>
        <dbReference type="ARBA" id="ARBA00049129"/>
    </source>
</evidence>
<dbReference type="CDD" id="cd10518">
    <property type="entry name" value="SET_SETD1-like"/>
    <property type="match status" value="1"/>
</dbReference>
<evidence type="ECO:0000256" key="6">
    <source>
        <dbReference type="ARBA" id="ARBA00022723"/>
    </source>
</evidence>
<dbReference type="GO" id="GO:0008270">
    <property type="term" value="F:zinc ion binding"/>
    <property type="evidence" value="ECO:0007669"/>
    <property type="project" value="UniProtKB-KW"/>
</dbReference>
<proteinExistence type="predicted"/>
<dbReference type="SUPFAM" id="SSF57903">
    <property type="entry name" value="FYVE/PHD zinc finger"/>
    <property type="match status" value="2"/>
</dbReference>
<evidence type="ECO:0000256" key="16">
    <source>
        <dbReference type="PROSITE-ProRule" id="PRU00146"/>
    </source>
</evidence>
<dbReference type="PROSITE" id="PS50016">
    <property type="entry name" value="ZF_PHD_2"/>
    <property type="match status" value="1"/>
</dbReference>
<dbReference type="InterPro" id="IPR019787">
    <property type="entry name" value="Znf_PHD-finger"/>
</dbReference>
<feature type="domain" description="SET" evidence="20">
    <location>
        <begin position="2101"/>
        <end position="2221"/>
    </location>
</feature>
<dbReference type="VEuPathDB" id="CryptoDB:CHUDEA8_2730"/>
<feature type="domain" description="Bromo" evidence="18">
    <location>
        <begin position="697"/>
        <end position="751"/>
    </location>
</feature>
<dbReference type="SUPFAM" id="SSF82199">
    <property type="entry name" value="SET domain"/>
    <property type="match status" value="1"/>
</dbReference>
<dbReference type="VEuPathDB" id="CryptoDB:Chro.80318"/>
<dbReference type="Proteomes" id="UP000199752">
    <property type="component" value="Chromosome 8"/>
</dbReference>
<feature type="compositionally biased region" description="Low complexity" evidence="17">
    <location>
        <begin position="34"/>
        <end position="44"/>
    </location>
</feature>
<sequence>MTVESARNSKRKGANTNFRDRELVGENKKRRCSHSSSSKNSNLQSERRVQSRSRKNESCMNVFVQADDNNETELVKLNTIEIKNLKDGFKYVGYRCRVAVSRQKTKELENNSPNAFNWVEGIIKFWDPKFKLFFIHFLLSPSINSFRNINNTPKHEWKYLATQNNSPPANTDIRNLVLSPFAIDRGWFDPNPITMKLYGSLPLKDISSISFEDKAGLTKSEKFPNEVCTRCKLPIIKEEVIYSCELCSRKFHQNCVNMSNTSIQDLKDSDITTLRQYNSPNNLELLLIANEHNQYIRERKRLWKRNYNVSHDSEGNLSSYNKCFNDGQLPYDLVDVEELERALPNEVKKIILENYNMSHTGIRKLLSKLPDKMGSIIGDHQVKLLCRNYRYNKRNKSIMLTHSYKEEDYSSTITSFESTPSKICSRNEPSVQKSDLIDDIDSKLVFNKVEYNSESSFIETMELENIDFTKDENNPIQISTDDAKNEQLKTSEYKYRCKDCIPCIYCKEPLLRIPVILKPNELPNRSLVYSQIPTKLEEFVVCGTCGICYHGSCGNSFVPPLLFGGNNFNCSNCCKCIHCGYRDNGFMDYASWDSTFSSCIRCCKGFERGQFCSICRKIWTSSWEGEWLQCDICKFWVHYDCDKDLNEPIEFYSNVKNLYNCPACRSNDKSVKYQRILDHFICLDKHKDFASTPLPSYQNYWKVVKIPMDIMTITNNLESKKYDSDEYSFIRDIFRIIYNAQISHMPNHRIFKLAGNILKKITHLFKLLFGENLLLRFFDFIKKEESSMSILVEQIDTNDLKSKIGDEIFENTNSNISVKLSQDYRANNLSCENNVENELAIDLAEVVLNHTKLNLDISGNLRNTISRKQFSYLKGDNNLNSVFGKLLAEFKKCTICQQKSDELLHCLKCGVNIHSKCSEVANGSFVCNSCTACHICSELMTDSSIPVISCYTCNKRVHYTCIWQDYEKFMEQSKYSDIPSRTKKRSEGGYNFTNLSGNLKDNRDYICLWKIISSNASPNKSKVLINSPLTAVFGKGYYQYLINEIYLCTECFEAKRYLHSNLFMEKYANEYNRFLFIKVVEFQKLIDEIITKDFSEIYFSEGTKEREIHKILETISRVELKPFDMSFKEENIIICNLCSDRFYCKDFEDLVEIANDNAICSVSLNYICNNCNKLSNKISKNQYYKKNVELPQTNIITMAQESLKEPTYPNSDFPLILNSLISASQFRVTLSKDVNLLLKVILSPLLDQSISVIKKYKSYLEIDKENIKSDIINKYFNSVYFARIIKQTLQSSLLQWFLFYIHQNGLFDFSNLRKDYLQHFYKQNNVNLDDLIQNNTISVIIASIEKMVLSNDFNNKTNQNKLIKNNLCDPDYLSFLGLYSNLLFPPSNFQMFGLGNLNLMNYQAIIDTKMYLEINDSFKEYVLNDQNSQRNSILVTKHKALKGEITQGLTLIKDQIEMDKQDFKLPKLSLFVLIYSFILSKLSKIDDHFSDVDSNRCKYCGRSQNLLLGDQLINVLENVALHKECVLWSLPFVLEPILNNLDMGYESKFETNKKKSEIYSPKYPTFGSIPWPILRKPIHVDINDIIITLNDLNALKCFFCGNSGATIKCSGNDKCFKYYHIDCIFKGFQKNNFEYCSSYQFNNIFREENNSNLDLSISTDKESMVHIRLKYRRVWCNECWGIYKTIIEPETSFSEGLTGGILNTFVSMLLVDIKIVNNFEFQERLQIVNKKTIIDSFVEKIITIFSSPKKKYNSKIKTLIQKLKRIRDSIQYSDLKFEPNMVNNSIILLDPGAIIENKDFVDGKEIMIFLVNYRALRIWKSCRIINNIFEIDNALSLYLCSTFEINGGVKFQIDWIPTTHFEMKKVNEWLITKDLKDDEFWSKIYINGICHKLFGIPLLRDINLKNLFNSFSELLCSESLKDVSHSTFECIIYPNYLSSDSYLDYSNTKKMQLVSDCDARSQIFFGFREEFIFSLIKRKIDRFSIKKLISAFYYRKIFADIMHPELWTSHRQYPYPKKLSKHKGFEFEYCKLGRNEMKGGRINEDLFNIIHAGNNKDPDNVESMNSIHQSLQESSKRNKIQLEDMGPTKLYRYLDLLPYDKRLNIKKSSIHGFGLFAKELIKTGEPIIEYVGELIRNSVADKRESLYKSNGNRDGSCYMFRLDESSVIDATNIGNHARFMNHCCDPNSICKVISIDSQNKHIVIFSKKTINKDEEITYDYQFNVEEASEKIICHCGASNCLGRMN</sequence>
<dbReference type="Pfam" id="PF00439">
    <property type="entry name" value="Bromodomain"/>
    <property type="match status" value="1"/>
</dbReference>
<dbReference type="Pfam" id="PF00856">
    <property type="entry name" value="SET"/>
    <property type="match status" value="1"/>
</dbReference>
<evidence type="ECO:0000256" key="2">
    <source>
        <dbReference type="ARBA" id="ARBA00012182"/>
    </source>
</evidence>
<keyword evidence="6" id="KW-0479">Metal-binding</keyword>
<name>A0A0S4TKD0_CRYHO</name>
<feature type="region of interest" description="Disordered" evidence="17">
    <location>
        <begin position="1"/>
        <end position="55"/>
    </location>
</feature>
<keyword evidence="4" id="KW-0808">Transferase</keyword>
<dbReference type="InterPro" id="IPR011011">
    <property type="entry name" value="Znf_FYVE_PHD"/>
</dbReference>
<evidence type="ECO:0000256" key="15">
    <source>
        <dbReference type="PROSITE-ProRule" id="PRU00035"/>
    </source>
</evidence>
<dbReference type="GO" id="GO:0048188">
    <property type="term" value="C:Set1C/COMPASS complex"/>
    <property type="evidence" value="ECO:0007669"/>
    <property type="project" value="TreeGrafter"/>
</dbReference>
<dbReference type="SMART" id="SM00249">
    <property type="entry name" value="PHD"/>
    <property type="match status" value="6"/>
</dbReference>
<dbReference type="InterPro" id="IPR046341">
    <property type="entry name" value="SET_dom_sf"/>
</dbReference>
<dbReference type="GO" id="GO:0032259">
    <property type="term" value="P:methylation"/>
    <property type="evidence" value="ECO:0007669"/>
    <property type="project" value="UniProtKB-KW"/>
</dbReference>
<dbReference type="CDD" id="cd15489">
    <property type="entry name" value="PHD_SF"/>
    <property type="match status" value="2"/>
</dbReference>
<evidence type="ECO:0000313" key="22">
    <source>
        <dbReference type="EMBL" id="CUV07822.1"/>
    </source>
</evidence>
<evidence type="ECO:0000256" key="17">
    <source>
        <dbReference type="SAM" id="MobiDB-lite"/>
    </source>
</evidence>
<keyword evidence="9" id="KW-0156">Chromatin regulator</keyword>
<protein>
    <recommendedName>
        <fullName evidence="2">[histone H3]-lysine(4) N-trimethyltransferase</fullName>
        <ecNumber evidence="2">2.1.1.354</ecNumber>
    </recommendedName>
</protein>
<evidence type="ECO:0000256" key="11">
    <source>
        <dbReference type="ARBA" id="ARBA00023242"/>
    </source>
</evidence>
<keyword evidence="3" id="KW-0489">Methyltransferase</keyword>
<evidence type="ECO:0000256" key="5">
    <source>
        <dbReference type="ARBA" id="ARBA00022691"/>
    </source>
</evidence>
<dbReference type="InterPro" id="IPR013083">
    <property type="entry name" value="Znf_RING/FYVE/PHD"/>
</dbReference>
<evidence type="ECO:0000256" key="1">
    <source>
        <dbReference type="ARBA" id="ARBA00004123"/>
    </source>
</evidence>
<evidence type="ECO:0000256" key="9">
    <source>
        <dbReference type="ARBA" id="ARBA00022853"/>
    </source>
</evidence>
<evidence type="ECO:0000259" key="21">
    <source>
        <dbReference type="PROSITE" id="PS50868"/>
    </source>
</evidence>
<dbReference type="InterPro" id="IPR003616">
    <property type="entry name" value="Post-SET_dom"/>
</dbReference>
<evidence type="ECO:0000256" key="13">
    <source>
        <dbReference type="ARBA" id="ARBA00047583"/>
    </source>
</evidence>
<comment type="catalytic activity">
    <reaction evidence="14">
        <text>N(6),N(6)-dimethyl-L-lysyl(4)-[histone H3] + S-adenosyl-L-methionine = N(6),N(6),N(6)-trimethyl-L-lysyl(4)-[histone H3] + S-adenosyl-L-homocysteine + H(+)</text>
        <dbReference type="Rhea" id="RHEA:60272"/>
        <dbReference type="Rhea" id="RHEA-COMP:15537"/>
        <dbReference type="Rhea" id="RHEA-COMP:15540"/>
        <dbReference type="ChEBI" id="CHEBI:15378"/>
        <dbReference type="ChEBI" id="CHEBI:57856"/>
        <dbReference type="ChEBI" id="CHEBI:59789"/>
        <dbReference type="ChEBI" id="CHEBI:61961"/>
        <dbReference type="ChEBI" id="CHEBI:61976"/>
    </reaction>
</comment>
<comment type="catalytic activity">
    <reaction evidence="12">
        <text>L-lysyl(4)-[histone H3] + 3 S-adenosyl-L-methionine = N(6),N(6),N(6)-trimethyl-L-lysyl(4)-[histone H3] + 3 S-adenosyl-L-homocysteine + 3 H(+)</text>
        <dbReference type="Rhea" id="RHEA:60260"/>
        <dbReference type="Rhea" id="RHEA-COMP:15537"/>
        <dbReference type="Rhea" id="RHEA-COMP:15547"/>
        <dbReference type="ChEBI" id="CHEBI:15378"/>
        <dbReference type="ChEBI" id="CHEBI:29969"/>
        <dbReference type="ChEBI" id="CHEBI:57856"/>
        <dbReference type="ChEBI" id="CHEBI:59789"/>
        <dbReference type="ChEBI" id="CHEBI:61961"/>
        <dbReference type="EC" id="2.1.1.354"/>
    </reaction>
</comment>
<dbReference type="GO" id="GO:0140999">
    <property type="term" value="F:histone H3K4 trimethyltransferase activity"/>
    <property type="evidence" value="ECO:0007669"/>
    <property type="project" value="UniProtKB-EC"/>
</dbReference>
<dbReference type="PROSITE" id="PS50868">
    <property type="entry name" value="POST_SET"/>
    <property type="match status" value="1"/>
</dbReference>
<evidence type="ECO:0000259" key="18">
    <source>
        <dbReference type="PROSITE" id="PS50014"/>
    </source>
</evidence>
<dbReference type="InterPro" id="IPR036427">
    <property type="entry name" value="Bromodomain-like_sf"/>
</dbReference>
<dbReference type="InterPro" id="IPR001214">
    <property type="entry name" value="SET_dom"/>
</dbReference>
<keyword evidence="10 15" id="KW-0103">Bromodomain</keyword>
<evidence type="ECO:0000256" key="10">
    <source>
        <dbReference type="ARBA" id="ARBA00023117"/>
    </source>
</evidence>
<comment type="catalytic activity">
    <reaction evidence="13">
        <text>N(6)-methyl-L-lysyl(4)-[histone H3] + S-adenosyl-L-methionine = N(6),N(6)-dimethyl-L-lysyl(4)-[histone H3] + S-adenosyl-L-homocysteine + H(+)</text>
        <dbReference type="Rhea" id="RHEA:60268"/>
        <dbReference type="Rhea" id="RHEA-COMP:15540"/>
        <dbReference type="Rhea" id="RHEA-COMP:15543"/>
        <dbReference type="ChEBI" id="CHEBI:15378"/>
        <dbReference type="ChEBI" id="CHEBI:57856"/>
        <dbReference type="ChEBI" id="CHEBI:59789"/>
        <dbReference type="ChEBI" id="CHEBI:61929"/>
        <dbReference type="ChEBI" id="CHEBI:61976"/>
    </reaction>
</comment>
<dbReference type="Gene3D" id="2.170.270.10">
    <property type="entry name" value="SET domain"/>
    <property type="match status" value="1"/>
</dbReference>
<keyword evidence="5" id="KW-0949">S-adenosyl-L-methionine</keyword>
<evidence type="ECO:0000256" key="7">
    <source>
        <dbReference type="ARBA" id="ARBA00022771"/>
    </source>
</evidence>
<reference evidence="22" key="1">
    <citation type="submission" date="2015-08" db="EMBL/GenBank/DDBJ databases">
        <authorList>
            <person name="Babu N.S."/>
            <person name="Beckwith C.J."/>
            <person name="Beseler K.G."/>
            <person name="Brison A."/>
            <person name="Carone J.V."/>
            <person name="Caskin T.P."/>
            <person name="Diamond M."/>
            <person name="Durham M.E."/>
            <person name="Foxe J.M."/>
            <person name="Go M."/>
            <person name="Henderson B.A."/>
            <person name="Jones I.B."/>
            <person name="McGettigan J.A."/>
            <person name="Micheletti S.J."/>
            <person name="Nasrallah M.E."/>
            <person name="Ortiz D."/>
            <person name="Piller C.R."/>
            <person name="Privatt S.R."/>
            <person name="Schneider S.L."/>
            <person name="Sharp S."/>
            <person name="Smith T.C."/>
            <person name="Stanton J.D."/>
            <person name="Ullery H.E."/>
            <person name="Wilson R.J."/>
            <person name="Serrano M.G."/>
            <person name="Buck G."/>
            <person name="Lee V."/>
            <person name="Wang Y."/>
            <person name="Carvalho R."/>
            <person name="Voegtly L."/>
            <person name="Shi R."/>
            <person name="Duckworth R."/>
            <person name="Johnson A."/>
            <person name="Loviza R."/>
            <person name="Walstead R."/>
            <person name="Shah Z."/>
            <person name="Kiflezghi M."/>
            <person name="Wade K."/>
            <person name="Ball S.L."/>
            <person name="Bradley K.W."/>
            <person name="Asai D.J."/>
            <person name="Bowman C.A."/>
            <person name="Russell D.A."/>
            <person name="Pope W.H."/>
            <person name="Jacobs-Sera D."/>
            <person name="Hendrix R.W."/>
            <person name="Hatfull G.F."/>
        </authorList>
    </citation>
    <scope>NUCLEOTIDE SEQUENCE [LARGE SCALE GENOMIC DNA]</scope>
</reference>
<dbReference type="CDD" id="cd04369">
    <property type="entry name" value="Bromodomain"/>
    <property type="match status" value="1"/>
</dbReference>
<dbReference type="Gene3D" id="3.30.40.10">
    <property type="entry name" value="Zinc/RING finger domain, C3HC4 (zinc finger)"/>
    <property type="match status" value="2"/>
</dbReference>
<evidence type="ECO:0000259" key="19">
    <source>
        <dbReference type="PROSITE" id="PS50016"/>
    </source>
</evidence>
<evidence type="ECO:0000259" key="20">
    <source>
        <dbReference type="PROSITE" id="PS50280"/>
    </source>
</evidence>
<feature type="compositionally biased region" description="Basic and acidic residues" evidence="17">
    <location>
        <begin position="45"/>
        <end position="55"/>
    </location>
</feature>
<dbReference type="SMART" id="SM00297">
    <property type="entry name" value="BROMO"/>
    <property type="match status" value="1"/>
</dbReference>
<feature type="domain" description="Post-SET" evidence="21">
    <location>
        <begin position="2229"/>
        <end position="2245"/>
    </location>
</feature>
<dbReference type="SMART" id="SM00317">
    <property type="entry name" value="SET"/>
    <property type="match status" value="1"/>
</dbReference>
<dbReference type="InterPro" id="IPR001487">
    <property type="entry name" value="Bromodomain"/>
</dbReference>
<dbReference type="SMART" id="SM00508">
    <property type="entry name" value="PostSET"/>
    <property type="match status" value="1"/>
</dbReference>